<dbReference type="Pfam" id="PF00201">
    <property type="entry name" value="UDPGT"/>
    <property type="match status" value="1"/>
</dbReference>
<comment type="similarity">
    <text evidence="1 3">Belongs to the UDP-glycosyltransferase family.</text>
</comment>
<dbReference type="PANTHER" id="PTHR11926">
    <property type="entry name" value="GLUCOSYL/GLUCURONOSYL TRANSFERASES"/>
    <property type="match status" value="1"/>
</dbReference>
<dbReference type="Proteomes" id="UP001515500">
    <property type="component" value="Chromosome 9"/>
</dbReference>
<keyword evidence="3" id="KW-0328">Glycosyltransferase</keyword>
<name>A0AB40BXU3_DIOCR</name>
<accession>A0AB40BXU3</accession>
<dbReference type="GO" id="GO:0080044">
    <property type="term" value="F:quercetin 7-O-glucosyltransferase activity"/>
    <property type="evidence" value="ECO:0007669"/>
    <property type="project" value="TreeGrafter"/>
</dbReference>
<dbReference type="CDD" id="cd03784">
    <property type="entry name" value="GT1_Gtf-like"/>
    <property type="match status" value="1"/>
</dbReference>
<dbReference type="InterPro" id="IPR035595">
    <property type="entry name" value="UDP_glycos_trans_CS"/>
</dbReference>
<keyword evidence="4" id="KW-1185">Reference proteome</keyword>
<dbReference type="GeneID" id="120269054"/>
<dbReference type="PANTHER" id="PTHR11926:SF1392">
    <property type="entry name" value="GLYCOSYLTRANSFERASE"/>
    <property type="match status" value="1"/>
</dbReference>
<dbReference type="SUPFAM" id="SSF53756">
    <property type="entry name" value="UDP-Glycosyltransferase/glycogen phosphorylase"/>
    <property type="match status" value="1"/>
</dbReference>
<gene>
    <name evidence="5" type="primary">LOC120269054</name>
</gene>
<evidence type="ECO:0000256" key="2">
    <source>
        <dbReference type="ARBA" id="ARBA00022679"/>
    </source>
</evidence>
<dbReference type="InterPro" id="IPR002213">
    <property type="entry name" value="UDP_glucos_trans"/>
</dbReference>
<evidence type="ECO:0000256" key="1">
    <source>
        <dbReference type="ARBA" id="ARBA00009995"/>
    </source>
</evidence>
<organism evidence="4 5">
    <name type="scientific">Dioscorea cayennensis subsp. rotundata</name>
    <name type="common">White Guinea yam</name>
    <name type="synonym">Dioscorea rotundata</name>
    <dbReference type="NCBI Taxonomy" id="55577"/>
    <lineage>
        <taxon>Eukaryota</taxon>
        <taxon>Viridiplantae</taxon>
        <taxon>Streptophyta</taxon>
        <taxon>Embryophyta</taxon>
        <taxon>Tracheophyta</taxon>
        <taxon>Spermatophyta</taxon>
        <taxon>Magnoliopsida</taxon>
        <taxon>Liliopsida</taxon>
        <taxon>Dioscoreales</taxon>
        <taxon>Dioscoreaceae</taxon>
        <taxon>Dioscorea</taxon>
    </lineage>
</organism>
<keyword evidence="2 3" id="KW-0808">Transferase</keyword>
<sequence>MKKNKNKNKNSWVKNSCSSSLRQEDRACMTWLDNQPDKSVIYVSFGTVAVMSPEQFIEFWHGLVNSGHRFLWAVREDMVERREEMEVTKEMEEGAKKRGCMVEWVPQEEVLAHRAVGCFLTHCGWNSTLEGMVAGVPMICWPYFSDQMINSRFVSDVWRIGLDMKDTCDRNTVERMVREVMEGENALELRSSAARMADFGEKEHRGKMGLLHELALRCSNGDLDLLLMLDRLDSFCNLAQTIYAFPMIDTETLSTTSKFASTIQITLDDLKGVLVYES</sequence>
<evidence type="ECO:0000256" key="3">
    <source>
        <dbReference type="RuleBase" id="RU003718"/>
    </source>
</evidence>
<dbReference type="Gene3D" id="3.40.50.2000">
    <property type="entry name" value="Glycogen Phosphorylase B"/>
    <property type="match status" value="1"/>
</dbReference>
<proteinExistence type="inferred from homology"/>
<dbReference type="FunFam" id="3.40.50.2000:FF:000040">
    <property type="entry name" value="UDP-glycosyltransferase 76C1"/>
    <property type="match status" value="1"/>
</dbReference>
<dbReference type="RefSeq" id="XP_039132274.1">
    <property type="nucleotide sequence ID" value="XM_039276340.1"/>
</dbReference>
<reference evidence="5" key="1">
    <citation type="submission" date="2025-08" db="UniProtKB">
        <authorList>
            <consortium name="RefSeq"/>
        </authorList>
    </citation>
    <scope>IDENTIFICATION</scope>
</reference>
<dbReference type="PROSITE" id="PS00375">
    <property type="entry name" value="UDPGT"/>
    <property type="match status" value="1"/>
</dbReference>
<dbReference type="AlphaFoldDB" id="A0AB40BXU3"/>
<dbReference type="GO" id="GO:0080043">
    <property type="term" value="F:quercetin 3-O-glucosyltransferase activity"/>
    <property type="evidence" value="ECO:0007669"/>
    <property type="project" value="TreeGrafter"/>
</dbReference>
<protein>
    <submittedName>
        <fullName evidence="5">Myricetin 3-O-rhamnoside 1,2-glucosyltransferase UGT709G2-like</fullName>
    </submittedName>
</protein>
<evidence type="ECO:0000313" key="4">
    <source>
        <dbReference type="Proteomes" id="UP001515500"/>
    </source>
</evidence>
<evidence type="ECO:0000313" key="5">
    <source>
        <dbReference type="RefSeq" id="XP_039132274.1"/>
    </source>
</evidence>